<name>E0RVH5_BUTPB</name>
<dbReference type="InterPro" id="IPR000157">
    <property type="entry name" value="TIR_dom"/>
</dbReference>
<feature type="domain" description="TIR" evidence="2">
    <location>
        <begin position="3"/>
        <end position="144"/>
    </location>
</feature>
<dbReference type="PROSITE" id="PS50104">
    <property type="entry name" value="TIR"/>
    <property type="match status" value="1"/>
</dbReference>
<proteinExistence type="predicted"/>
<organism evidence="3 4">
    <name type="scientific">Butyrivibrio proteoclasticus (strain ATCC 51982 / DSM 14932 / B316)</name>
    <name type="common">Clostridium proteoclasticum</name>
    <dbReference type="NCBI Taxonomy" id="515622"/>
    <lineage>
        <taxon>Bacteria</taxon>
        <taxon>Bacillati</taxon>
        <taxon>Bacillota</taxon>
        <taxon>Clostridia</taxon>
        <taxon>Lachnospirales</taxon>
        <taxon>Lachnospiraceae</taxon>
        <taxon>Butyrivibrio</taxon>
    </lineage>
</organism>
<dbReference type="RefSeq" id="WP_013281478.1">
    <property type="nucleotide sequence ID" value="NC_014387.1"/>
</dbReference>
<dbReference type="InterPro" id="IPR035897">
    <property type="entry name" value="Toll_tir_struct_dom_sf"/>
</dbReference>
<evidence type="ECO:0000259" key="2">
    <source>
        <dbReference type="PROSITE" id="PS50104"/>
    </source>
</evidence>
<evidence type="ECO:0000313" key="3">
    <source>
        <dbReference type="EMBL" id="ADL34824.1"/>
    </source>
</evidence>
<dbReference type="eggNOG" id="COG1520">
    <property type="taxonomic scope" value="Bacteria"/>
</dbReference>
<keyword evidence="4" id="KW-1185">Reference proteome</keyword>
<dbReference type="AlphaFoldDB" id="E0RVH5"/>
<dbReference type="Proteomes" id="UP000001299">
    <property type="component" value="Chromosome 1"/>
</dbReference>
<dbReference type="GO" id="GO:0007165">
    <property type="term" value="P:signal transduction"/>
    <property type="evidence" value="ECO:0007669"/>
    <property type="project" value="InterPro"/>
</dbReference>
<protein>
    <recommendedName>
        <fullName evidence="2">TIR domain-containing protein</fullName>
    </recommendedName>
</protein>
<dbReference type="STRING" id="515622.bpr_I2091"/>
<keyword evidence="1" id="KW-1133">Transmembrane helix</keyword>
<dbReference type="InterPro" id="IPR015943">
    <property type="entry name" value="WD40/YVTN_repeat-like_dom_sf"/>
</dbReference>
<sequence>MSLHYNAFISYKHAELDNKVAAAIEWDLEHYHIPKKIQKKTGYKKIERIFRDKDELPITSDLSNTIEEALFNSDFLIVLCSTNTHLSTWVEREIKLFLQNHPQENVLTVLVDGEPHDVIPEILQNREVQRYNDHGQLETVLEPVEPLSCDYRLPRREAKNVELPRLAATLIGCSYNELMNRQRQYKMKRLTAVFSGAMALAVGFGAYMLYSNARINENYRQSLISQSKYLSNASMQMLDDEKRIDALHLALAALPSEENPKRPVIPEAVSAITKATLAYTTESGSNITATWNYTMPDVVENYYVDTDGCSFAAMDQSKNIRVWNRETHELLYEYNSVENKAKYYAYIAPDRLMICGEKYIQVVDVVSGSVKWEKEELKEDDIFSAMITERPVTMKDGSILIGTYSSGLYRLSPEDGSVLDIYRVDAADEFHDSASFKNFKLSPDEKTIMFSGNDDNNRTNILFFYDIESGNTGYFDLAENGITADDIFLDKFIYLDNDRIMISASKETGYGSYGFFSMDVLTTNYNTVYCLDAHDLSLKWKNDFKYNAIPYGSDIYDLKDINAVCFYEGNIIDIWNKDTGELISEYNVNESIVGAVKTEDDTYPSFITVSGKMGNPYVINGVESMSMIATLTDDIDKIVFGKGAYVNTYRSSNIIFYQSGVHDENYKDFDNTGEYNAVLNGNYILSDDILVVLGATPDKSKTKVGFYDANSKQCLGEKEIGGDDTYQYDLTGFDEGIARVTYSNDHTLKLLEIDAHTLEVKETVIDEDYSGAFVDPIYAEGKLIYYRNQDYEHLGAVVKDLSSGEEDFYETGNTIYLWEYDPKLKALYISCKEADYVIDIDKNENYEIIHSANWSETEKVHLDAENERILVTDDQFIQLLDLEGNEITKIACPDLGVFGMTLYTPGQNKEQTEILVVYADGFLYRYNAENGEYIGKIELAYNKAYSDASFVFDVDNQKLFVQMGPILDIMDLDTWTVTAYLTSALAYHKDTDTFLVYSYSGGGDPRIGYFKQYTVDELIQKGKDMLKGQEIREELKTSYGIG</sequence>
<dbReference type="Gene3D" id="2.130.10.10">
    <property type="entry name" value="YVTN repeat-like/Quinoprotein amine dehydrogenase"/>
    <property type="match status" value="1"/>
</dbReference>
<evidence type="ECO:0000313" key="4">
    <source>
        <dbReference type="Proteomes" id="UP000001299"/>
    </source>
</evidence>
<reference evidence="3 4" key="1">
    <citation type="journal article" date="2010" name="PLoS ONE">
        <title>The glycobiome of the rumen bacterium Butyrivibrio proteoclasticus B316(T) highlights adaptation to a polysaccharide-rich environment.</title>
        <authorList>
            <person name="Kelly W.J."/>
            <person name="Leahy S.C."/>
            <person name="Altermann E."/>
            <person name="Yeoman C.J."/>
            <person name="Dunne J.C."/>
            <person name="Kong Z."/>
            <person name="Pacheco D.M."/>
            <person name="Li D."/>
            <person name="Noel S.J."/>
            <person name="Moon C.D."/>
            <person name="Cookson A.L."/>
            <person name="Attwood G.T."/>
        </authorList>
    </citation>
    <scope>NUCLEOTIDE SEQUENCE [LARGE SCALE GENOMIC DNA]</scope>
    <source>
        <strain evidence="4">ATCC 51982 / DSM 14932 / B316</strain>
    </source>
</reference>
<dbReference type="HOGENOM" id="CLU_292353_0_0_9"/>
<dbReference type="InterPro" id="IPR011047">
    <property type="entry name" value="Quinoprotein_ADH-like_sf"/>
</dbReference>
<keyword evidence="1" id="KW-0472">Membrane</keyword>
<gene>
    <name evidence="3" type="ordered locus">bpr_I2091</name>
</gene>
<dbReference type="Gene3D" id="3.40.50.10140">
    <property type="entry name" value="Toll/interleukin-1 receptor homology (TIR) domain"/>
    <property type="match status" value="1"/>
</dbReference>
<dbReference type="SUPFAM" id="SSF52200">
    <property type="entry name" value="Toll/Interleukin receptor TIR domain"/>
    <property type="match status" value="1"/>
</dbReference>
<keyword evidence="1" id="KW-0812">Transmembrane</keyword>
<evidence type="ECO:0000256" key="1">
    <source>
        <dbReference type="SAM" id="Phobius"/>
    </source>
</evidence>
<feature type="transmembrane region" description="Helical" evidence="1">
    <location>
        <begin position="190"/>
        <end position="210"/>
    </location>
</feature>
<dbReference type="KEGG" id="bpb:bpr_I2091"/>
<accession>E0RVH5</accession>
<dbReference type="Pfam" id="PF13676">
    <property type="entry name" value="TIR_2"/>
    <property type="match status" value="1"/>
</dbReference>
<dbReference type="SUPFAM" id="SSF50998">
    <property type="entry name" value="Quinoprotein alcohol dehydrogenase-like"/>
    <property type="match status" value="1"/>
</dbReference>
<dbReference type="EMBL" id="CP001810">
    <property type="protein sequence ID" value="ADL34824.1"/>
    <property type="molecule type" value="Genomic_DNA"/>
</dbReference>